<dbReference type="Proteomes" id="UP001196509">
    <property type="component" value="Unassembled WGS sequence"/>
</dbReference>
<keyword evidence="1" id="KW-0812">Transmembrane</keyword>
<evidence type="ECO:0000313" key="3">
    <source>
        <dbReference type="Proteomes" id="UP001196509"/>
    </source>
</evidence>
<gene>
    <name evidence="2" type="ORF">K1W69_13195</name>
</gene>
<accession>A0AAE2ZNX1</accession>
<protein>
    <submittedName>
        <fullName evidence="2">Uncharacterized protein</fullName>
    </submittedName>
</protein>
<feature type="transmembrane region" description="Helical" evidence="1">
    <location>
        <begin position="76"/>
        <end position="96"/>
    </location>
</feature>
<dbReference type="EMBL" id="JAICBX010000002">
    <property type="protein sequence ID" value="MBW8638146.1"/>
    <property type="molecule type" value="Genomic_DNA"/>
</dbReference>
<evidence type="ECO:0000313" key="2">
    <source>
        <dbReference type="EMBL" id="MBW8638146.1"/>
    </source>
</evidence>
<feature type="transmembrane region" description="Helical" evidence="1">
    <location>
        <begin position="12"/>
        <end position="39"/>
    </location>
</feature>
<evidence type="ECO:0000256" key="1">
    <source>
        <dbReference type="SAM" id="Phobius"/>
    </source>
</evidence>
<sequence>MTAITRRSLLHTALFLDFAASGAMALMLAIGAGLLAPYLGLDATFLRIVGVLLLPYAALVGWTARPPAPQRQTVQLIIGCNIAWVLASILFLFSGWANPTALGQAFVIAQAVAVGLFAELQIMGLKKTG</sequence>
<reference evidence="2" key="1">
    <citation type="submission" date="2021-08" db="EMBL/GenBank/DDBJ databases">
        <title>Hoeflea bacterium WL0058 sp. nov., isolated from the sediment.</title>
        <authorList>
            <person name="Wang L."/>
            <person name="Zhang D."/>
        </authorList>
    </citation>
    <scope>NUCLEOTIDE SEQUENCE</scope>
    <source>
        <strain evidence="2">WL0058</strain>
    </source>
</reference>
<name>A0AAE2ZNX1_9HYPH</name>
<comment type="caution">
    <text evidence="2">The sequence shown here is derived from an EMBL/GenBank/DDBJ whole genome shotgun (WGS) entry which is preliminary data.</text>
</comment>
<dbReference type="AlphaFoldDB" id="A0AAE2ZNX1"/>
<keyword evidence="3" id="KW-1185">Reference proteome</keyword>
<keyword evidence="1" id="KW-0472">Membrane</keyword>
<feature type="transmembrane region" description="Helical" evidence="1">
    <location>
        <begin position="45"/>
        <end position="64"/>
    </location>
</feature>
<feature type="transmembrane region" description="Helical" evidence="1">
    <location>
        <begin position="102"/>
        <end position="120"/>
    </location>
</feature>
<keyword evidence="1" id="KW-1133">Transmembrane helix</keyword>
<dbReference type="RefSeq" id="WP_220228797.1">
    <property type="nucleotide sequence ID" value="NZ_JAICBX010000002.1"/>
</dbReference>
<proteinExistence type="predicted"/>
<organism evidence="2 3">
    <name type="scientific">Flavimaribacter sediminis</name>
    <dbReference type="NCBI Taxonomy" id="2865987"/>
    <lineage>
        <taxon>Bacteria</taxon>
        <taxon>Pseudomonadati</taxon>
        <taxon>Pseudomonadota</taxon>
        <taxon>Alphaproteobacteria</taxon>
        <taxon>Hyphomicrobiales</taxon>
        <taxon>Rhizobiaceae</taxon>
        <taxon>Flavimaribacter</taxon>
    </lineage>
</organism>